<evidence type="ECO:0000256" key="1">
    <source>
        <dbReference type="SAM" id="SignalP"/>
    </source>
</evidence>
<comment type="caution">
    <text evidence="2">The sequence shown here is derived from an EMBL/GenBank/DDBJ whole genome shotgun (WGS) entry which is preliminary data.</text>
</comment>
<proteinExistence type="predicted"/>
<protein>
    <submittedName>
        <fullName evidence="2">Uncharacterized protein</fullName>
    </submittedName>
</protein>
<name>A0ABX0AAE2_9GAMM</name>
<feature type="signal peptide" evidence="1">
    <location>
        <begin position="1"/>
        <end position="22"/>
    </location>
</feature>
<dbReference type="RefSeq" id="WP_162349069.1">
    <property type="nucleotide sequence ID" value="NZ_QOVG01000003.1"/>
</dbReference>
<evidence type="ECO:0000313" key="3">
    <source>
        <dbReference type="Proteomes" id="UP001429354"/>
    </source>
</evidence>
<dbReference type="Proteomes" id="UP001429354">
    <property type="component" value="Unassembled WGS sequence"/>
</dbReference>
<gene>
    <name evidence="2" type="ORF">DT603_06635</name>
</gene>
<feature type="chain" id="PRO_5046245949" evidence="1">
    <location>
        <begin position="23"/>
        <end position="210"/>
    </location>
</feature>
<evidence type="ECO:0000313" key="2">
    <source>
        <dbReference type="EMBL" id="NDK38518.1"/>
    </source>
</evidence>
<keyword evidence="1" id="KW-0732">Signal</keyword>
<organism evidence="2 3">
    <name type="scientific">Pseudoxanthomonas gei</name>
    <dbReference type="NCBI Taxonomy" id="1383030"/>
    <lineage>
        <taxon>Bacteria</taxon>
        <taxon>Pseudomonadati</taxon>
        <taxon>Pseudomonadota</taxon>
        <taxon>Gammaproteobacteria</taxon>
        <taxon>Lysobacterales</taxon>
        <taxon>Lysobacteraceae</taxon>
        <taxon>Pseudoxanthomonas</taxon>
    </lineage>
</organism>
<sequence length="210" mass="22774">MRNLLATALLVFAGLSNPTAGAQENAIVAPPPSSKTGTGTLLVDIKPFSSEKELPKKVDKQLRSGGLEWGIRDNLIVFTMVNKQFIDFPISHLTRYGQSETLTLPAGEYRITGIGMEMTAGFNVQKILDRGAFVNNDVVVFRIEEGKATTLSINPVIKKDNAFVVDFWMPTMLASVAGNGVKGEEKALNVRGDASIAWPQYTGSLKFVAK</sequence>
<keyword evidence="3" id="KW-1185">Reference proteome</keyword>
<reference evidence="2 3" key="1">
    <citation type="submission" date="2018-07" db="EMBL/GenBank/DDBJ databases">
        <title>Whole genome Sequencing of Pseudoxanthomonas gei KCTC 32298 (T).</title>
        <authorList>
            <person name="Kumar S."/>
            <person name="Bansal K."/>
            <person name="Kaur A."/>
            <person name="Patil P."/>
            <person name="Sharma S."/>
            <person name="Patil P.B."/>
        </authorList>
    </citation>
    <scope>NUCLEOTIDE SEQUENCE [LARGE SCALE GENOMIC DNA]</scope>
    <source>
        <strain evidence="2 3">KCTC 32298</strain>
    </source>
</reference>
<dbReference type="EMBL" id="QOVG01000003">
    <property type="protein sequence ID" value="NDK38518.1"/>
    <property type="molecule type" value="Genomic_DNA"/>
</dbReference>
<accession>A0ABX0AAE2</accession>